<dbReference type="PROSITE" id="PS51257">
    <property type="entry name" value="PROKAR_LIPOPROTEIN"/>
    <property type="match status" value="1"/>
</dbReference>
<proteinExistence type="predicted"/>
<accession>A0ABS2TH49</accession>
<gene>
    <name evidence="2" type="ORF">JVW63_04010</name>
</gene>
<dbReference type="RefSeq" id="WP_204736266.1">
    <property type="nucleotide sequence ID" value="NZ_CP059676.1"/>
</dbReference>
<evidence type="ECO:0000256" key="1">
    <source>
        <dbReference type="SAM" id="SignalP"/>
    </source>
</evidence>
<keyword evidence="1" id="KW-0732">Signal</keyword>
<organism evidence="2 3">
    <name type="scientific">Flaviflexus equikiangi</name>
    <dbReference type="NCBI Taxonomy" id="2758573"/>
    <lineage>
        <taxon>Bacteria</taxon>
        <taxon>Bacillati</taxon>
        <taxon>Actinomycetota</taxon>
        <taxon>Actinomycetes</taxon>
        <taxon>Actinomycetales</taxon>
        <taxon>Actinomycetaceae</taxon>
        <taxon>Flaviflexus</taxon>
    </lineage>
</organism>
<reference evidence="3" key="1">
    <citation type="submission" date="2021-02" db="EMBL/GenBank/DDBJ databases">
        <title>Leucobacter sp. CX169.</title>
        <authorList>
            <person name="Cheng Y."/>
        </authorList>
    </citation>
    <scope>NUCLEOTIDE SEQUENCE [LARGE SCALE GENOMIC DNA]</scope>
    <source>
        <strain evidence="3">JY899</strain>
    </source>
</reference>
<evidence type="ECO:0000313" key="3">
    <source>
        <dbReference type="Proteomes" id="UP000705983"/>
    </source>
</evidence>
<name>A0ABS2TH49_9ACTO</name>
<protein>
    <submittedName>
        <fullName evidence="2">DUF3515 family protein</fullName>
    </submittedName>
</protein>
<feature type="signal peptide" evidence="1">
    <location>
        <begin position="1"/>
        <end position="20"/>
    </location>
</feature>
<dbReference type="Pfam" id="PF12028">
    <property type="entry name" value="DUF3515"/>
    <property type="match status" value="1"/>
</dbReference>
<sequence length="162" mass="16690">MKSYSLLAILALSACSPTVGLDPAPNASDPICARMLLATPGEIGGFDRAKTTAQATTAWSDGSSFRCGLEQPGPSTDRCITVAGIDWLSLDAGDERVPANGGDGTWTFVSYGRTPTVEIVITTEAVGAGTVTDTLAQFSPALSLVPAERECVGLLDAPVVEE</sequence>
<dbReference type="Proteomes" id="UP000705983">
    <property type="component" value="Unassembled WGS sequence"/>
</dbReference>
<dbReference type="InterPro" id="IPR021903">
    <property type="entry name" value="DUF3515"/>
</dbReference>
<comment type="caution">
    <text evidence="2">The sequence shown here is derived from an EMBL/GenBank/DDBJ whole genome shotgun (WGS) entry which is preliminary data.</text>
</comment>
<evidence type="ECO:0000313" key="2">
    <source>
        <dbReference type="EMBL" id="MBM9432866.1"/>
    </source>
</evidence>
<dbReference type="EMBL" id="JAFFJS010000002">
    <property type="protein sequence ID" value="MBM9432866.1"/>
    <property type="molecule type" value="Genomic_DNA"/>
</dbReference>
<feature type="chain" id="PRO_5046463902" evidence="1">
    <location>
        <begin position="21"/>
        <end position="162"/>
    </location>
</feature>
<keyword evidence="3" id="KW-1185">Reference proteome</keyword>